<dbReference type="EMBL" id="GL438237">
    <property type="protein sequence ID" value="EFN69250.1"/>
    <property type="molecule type" value="Genomic_DNA"/>
</dbReference>
<keyword evidence="10" id="KW-1185">Reference proteome</keyword>
<keyword evidence="2" id="KW-0336">GPI-anchor</keyword>
<dbReference type="OMA" id="ATERNCL"/>
<keyword evidence="8" id="KW-0449">Lipoprotein</keyword>
<keyword evidence="3" id="KW-0812">Transmembrane</keyword>
<dbReference type="Proteomes" id="UP000000311">
    <property type="component" value="Unassembled WGS sequence"/>
</dbReference>
<protein>
    <submittedName>
        <fullName evidence="9">Uncharacterized protein</fullName>
    </submittedName>
</protein>
<dbReference type="PANTHER" id="PTHR33562:SF22">
    <property type="entry name" value="PROTEIN QUIVER"/>
    <property type="match status" value="1"/>
</dbReference>
<evidence type="ECO:0000256" key="8">
    <source>
        <dbReference type="ARBA" id="ARBA00023288"/>
    </source>
</evidence>
<evidence type="ECO:0000256" key="7">
    <source>
        <dbReference type="ARBA" id="ARBA00023180"/>
    </source>
</evidence>
<keyword evidence="6" id="KW-0472">Membrane</keyword>
<name>E2ABC9_CAMFO</name>
<evidence type="ECO:0000256" key="3">
    <source>
        <dbReference type="ARBA" id="ARBA00022692"/>
    </source>
</evidence>
<accession>E2ABC9</accession>
<evidence type="ECO:0000256" key="6">
    <source>
        <dbReference type="ARBA" id="ARBA00023136"/>
    </source>
</evidence>
<evidence type="ECO:0000256" key="4">
    <source>
        <dbReference type="ARBA" id="ARBA00022729"/>
    </source>
</evidence>
<organism evidence="10">
    <name type="scientific">Camponotus floridanus</name>
    <name type="common">Florida carpenter ant</name>
    <dbReference type="NCBI Taxonomy" id="104421"/>
    <lineage>
        <taxon>Eukaryota</taxon>
        <taxon>Metazoa</taxon>
        <taxon>Ecdysozoa</taxon>
        <taxon>Arthropoda</taxon>
        <taxon>Hexapoda</taxon>
        <taxon>Insecta</taxon>
        <taxon>Pterygota</taxon>
        <taxon>Neoptera</taxon>
        <taxon>Endopterygota</taxon>
        <taxon>Hymenoptera</taxon>
        <taxon>Apocrita</taxon>
        <taxon>Aculeata</taxon>
        <taxon>Formicoidea</taxon>
        <taxon>Formicidae</taxon>
        <taxon>Formicinae</taxon>
        <taxon>Camponotus</taxon>
    </lineage>
</organism>
<dbReference type="CDD" id="cd23589">
    <property type="entry name" value="TFP_LU_ECD_Rtv"/>
    <property type="match status" value="1"/>
</dbReference>
<comment type="subcellular location">
    <subcellularLocation>
        <location evidence="1">Membrane</location>
        <topology evidence="1">Lipid-anchor</topology>
        <topology evidence="1">GPI-anchor</topology>
    </subcellularLocation>
</comment>
<dbReference type="PANTHER" id="PTHR33562">
    <property type="entry name" value="ATILLA, ISOFORM B-RELATED-RELATED"/>
    <property type="match status" value="1"/>
</dbReference>
<evidence type="ECO:0000313" key="9">
    <source>
        <dbReference type="EMBL" id="EFN69250.1"/>
    </source>
</evidence>
<proteinExistence type="predicted"/>
<sequence>MNLIEIREEGVTLQVISEWGPWSPCKQCINNRGIKTSRGYCRLKRSINSTMIERNDSVIVHFFRESPILPCKSILLQDEFPTISRILRYLPEFILKEPCKKCPLVKKRKKSEKFRYAKRYVLAQGAHLTVVCPESNTASQVVWKKDKLTLKKGTGQSFRKSDTEIRVMVDTFSTLYLIGILRRCVSCRSRGELGSCKDPFTMNSTQIALEKGVEAVPCVSGWCGKIIESQNLNNEYGTATQRLCFQRGPDDTEERCAYTVWNYRKVYMCLCYGDLCNGVMRISVINRFLITIAICLIRWLV</sequence>
<dbReference type="AlphaFoldDB" id="E2ABC9"/>
<dbReference type="InParanoid" id="E2ABC9"/>
<reference evidence="9 10" key="1">
    <citation type="journal article" date="2010" name="Science">
        <title>Genomic comparison of the ants Camponotus floridanus and Harpegnathos saltator.</title>
        <authorList>
            <person name="Bonasio R."/>
            <person name="Zhang G."/>
            <person name="Ye C."/>
            <person name="Mutti N.S."/>
            <person name="Fang X."/>
            <person name="Qin N."/>
            <person name="Donahue G."/>
            <person name="Yang P."/>
            <person name="Li Q."/>
            <person name="Li C."/>
            <person name="Zhang P."/>
            <person name="Huang Z."/>
            <person name="Berger S.L."/>
            <person name="Reinberg D."/>
            <person name="Wang J."/>
            <person name="Liebig J."/>
        </authorList>
    </citation>
    <scope>NUCLEOTIDE SEQUENCE [LARGE SCALE GENOMIC DNA]</scope>
    <source>
        <strain evidence="10">C129</strain>
    </source>
</reference>
<evidence type="ECO:0000256" key="1">
    <source>
        <dbReference type="ARBA" id="ARBA00004589"/>
    </source>
</evidence>
<dbReference type="Pfam" id="PF17064">
    <property type="entry name" value="QVR"/>
    <property type="match status" value="1"/>
</dbReference>
<dbReference type="GO" id="GO:0098552">
    <property type="term" value="C:side of membrane"/>
    <property type="evidence" value="ECO:0007669"/>
    <property type="project" value="UniProtKB-KW"/>
</dbReference>
<dbReference type="GO" id="GO:0030431">
    <property type="term" value="P:sleep"/>
    <property type="evidence" value="ECO:0007669"/>
    <property type="project" value="InterPro"/>
</dbReference>
<dbReference type="OrthoDB" id="7546227at2759"/>
<evidence type="ECO:0000313" key="10">
    <source>
        <dbReference type="Proteomes" id="UP000000311"/>
    </source>
</evidence>
<dbReference type="GO" id="GO:0032222">
    <property type="term" value="P:regulation of synaptic transmission, cholinergic"/>
    <property type="evidence" value="ECO:0007669"/>
    <property type="project" value="InterPro"/>
</dbReference>
<keyword evidence="7" id="KW-0325">Glycoprotein</keyword>
<dbReference type="InterPro" id="IPR031424">
    <property type="entry name" value="QVR-like"/>
</dbReference>
<evidence type="ECO:0000256" key="5">
    <source>
        <dbReference type="ARBA" id="ARBA00022989"/>
    </source>
</evidence>
<evidence type="ECO:0000256" key="2">
    <source>
        <dbReference type="ARBA" id="ARBA00022622"/>
    </source>
</evidence>
<keyword evidence="5" id="KW-1133">Transmembrane helix</keyword>
<dbReference type="InterPro" id="IPR050975">
    <property type="entry name" value="Sleep_regulator"/>
</dbReference>
<gene>
    <name evidence="9" type="ORF">EAG_13927</name>
</gene>
<keyword evidence="4" id="KW-0732">Signal</keyword>